<evidence type="ECO:0000313" key="2">
    <source>
        <dbReference type="Proteomes" id="UP000700334"/>
    </source>
</evidence>
<dbReference type="EMBL" id="JAGFMF010011397">
    <property type="protein sequence ID" value="KAG8523950.1"/>
    <property type="molecule type" value="Genomic_DNA"/>
</dbReference>
<sequence>MVNAATSSEERAAGACVDEHCGVLCCASCGDPTAVLRASVAQVTRGFRKQATGARWRRHMADPHSSCPSLLESPGVSCPSRLYQTGPLRTHSSWRPSLVYASVVPQFHAGQLADAHTFLTLGGPHPFCPTAALSSECADIALPGLNPQGKADYREKVAETRAVADATNSPEPSALLGQLLDAKRERNQRRRQRTARIRAAKKIQAWWRGTLVRRVLLVAALRAWMIQQWWRNATRRRRLKLRQSLLQNYVIQEQAAVKLQSLVRMWECHQRYDQMCRALCVPQAPGACLAFPTQEFLQAQFKSTSNQLEFHVEILSV</sequence>
<proteinExistence type="predicted"/>
<dbReference type="InterPro" id="IPR000048">
    <property type="entry name" value="IQ_motif_EF-hand-BS"/>
</dbReference>
<dbReference type="GO" id="GO:0005516">
    <property type="term" value="F:calmodulin binding"/>
    <property type="evidence" value="ECO:0007669"/>
    <property type="project" value="TreeGrafter"/>
</dbReference>
<name>A0A8J6AV95_GALPY</name>
<dbReference type="SMART" id="SM00015">
    <property type="entry name" value="IQ"/>
    <property type="match status" value="2"/>
</dbReference>
<gene>
    <name evidence="1" type="ORF">J0S82_002052</name>
</gene>
<protein>
    <submittedName>
        <fullName evidence="1">IQ domain-containing protein F3</fullName>
    </submittedName>
</protein>
<dbReference type="PANTHER" id="PTHR21633:SF5">
    <property type="entry name" value="IQ DOMAIN-CONTAINING PROTEIN F3"/>
    <property type="match status" value="1"/>
</dbReference>
<dbReference type="PANTHER" id="PTHR21633">
    <property type="entry name" value="IQ MOTIF CONTAINING F"/>
    <property type="match status" value="1"/>
</dbReference>
<dbReference type="InterPro" id="IPR039887">
    <property type="entry name" value="IQCF"/>
</dbReference>
<dbReference type="Proteomes" id="UP000700334">
    <property type="component" value="Unassembled WGS sequence"/>
</dbReference>
<accession>A0A8J6AV95</accession>
<organism evidence="1 2">
    <name type="scientific">Galemys pyrenaicus</name>
    <name type="common">Iberian desman</name>
    <name type="synonym">Pyrenean desman</name>
    <dbReference type="NCBI Taxonomy" id="202257"/>
    <lineage>
        <taxon>Eukaryota</taxon>
        <taxon>Metazoa</taxon>
        <taxon>Chordata</taxon>
        <taxon>Craniata</taxon>
        <taxon>Vertebrata</taxon>
        <taxon>Euteleostomi</taxon>
        <taxon>Mammalia</taxon>
        <taxon>Eutheria</taxon>
        <taxon>Laurasiatheria</taxon>
        <taxon>Eulipotyphla</taxon>
        <taxon>Talpidae</taxon>
        <taxon>Galemys</taxon>
    </lineage>
</organism>
<dbReference type="PROSITE" id="PS50096">
    <property type="entry name" value="IQ"/>
    <property type="match status" value="2"/>
</dbReference>
<dbReference type="AlphaFoldDB" id="A0A8J6AV95"/>
<dbReference type="OrthoDB" id="9837193at2759"/>
<dbReference type="Pfam" id="PF00612">
    <property type="entry name" value="IQ"/>
    <property type="match status" value="2"/>
</dbReference>
<reference evidence="1" key="1">
    <citation type="journal article" date="2021" name="Evol. Appl.">
        <title>The genome of the Pyrenean desman and the effects of bottlenecks and inbreeding on the genomic landscape of an endangered species.</title>
        <authorList>
            <person name="Escoda L."/>
            <person name="Castresana J."/>
        </authorList>
    </citation>
    <scope>NUCLEOTIDE SEQUENCE</scope>
    <source>
        <strain evidence="1">IBE-C5619</strain>
    </source>
</reference>
<keyword evidence="2" id="KW-1185">Reference proteome</keyword>
<evidence type="ECO:0000313" key="1">
    <source>
        <dbReference type="EMBL" id="KAG8523950.1"/>
    </source>
</evidence>
<comment type="caution">
    <text evidence="1">The sequence shown here is derived from an EMBL/GenBank/DDBJ whole genome shotgun (WGS) entry which is preliminary data.</text>
</comment>